<dbReference type="Gene3D" id="2.130.10.80">
    <property type="entry name" value="Galactose oxidase/kelch, beta-propeller"/>
    <property type="match status" value="1"/>
</dbReference>
<sequence>MSSGDIGYWPSRWPSEDGGGSRKQLPLSGKGLNLKSGDDARVVSREVIAATMAVLREPGEIYLLRHTAGDDAISWVERIDPETLELIERSPDLLGGPTWPGGLAAHANGSLYVVFGNHAHRLNPDTSVVLSVELPRKRPYNSFVILPDGNIATKDFAGLRPGQTGKVPGPANSELLVLAAESLEIIDRLELPEPSIARLSARPTGGAGADIYLVGDTSLLRVRWDGAKLKLDNDFVAPYRTFAGQTYGWDAVITENDAWFLDNGAGSENYTGTFRGAGVSSAPLHLVRVNLKTGAVAYSEICGKPNGVVANPPVVDETRKIVVGFDSANGVMAAFDYDELGNTTLRWRRDQYHACHMILFPDTGEIITADFDHERMTEQSVILDIESGEEKARIDSGSPVQSVVFPNPGFGRDFYTCSFTTISRISFS</sequence>
<organism evidence="2">
    <name type="scientific">freshwater metagenome</name>
    <dbReference type="NCBI Taxonomy" id="449393"/>
    <lineage>
        <taxon>unclassified sequences</taxon>
        <taxon>metagenomes</taxon>
        <taxon>ecological metagenomes</taxon>
    </lineage>
</organism>
<feature type="region of interest" description="Disordered" evidence="1">
    <location>
        <begin position="1"/>
        <end position="32"/>
    </location>
</feature>
<name>A0A6J6RJL8_9ZZZZ</name>
<accession>A0A6J6RJL8</accession>
<proteinExistence type="predicted"/>
<reference evidence="2" key="1">
    <citation type="submission" date="2020-05" db="EMBL/GenBank/DDBJ databases">
        <authorList>
            <person name="Chiriac C."/>
            <person name="Salcher M."/>
            <person name="Ghai R."/>
            <person name="Kavagutti S V."/>
        </authorList>
    </citation>
    <scope>NUCLEOTIDE SEQUENCE</scope>
</reference>
<evidence type="ECO:0000313" key="2">
    <source>
        <dbReference type="EMBL" id="CAB4723429.1"/>
    </source>
</evidence>
<evidence type="ECO:0000256" key="1">
    <source>
        <dbReference type="SAM" id="MobiDB-lite"/>
    </source>
</evidence>
<dbReference type="InterPro" id="IPR037293">
    <property type="entry name" value="Gal_Oxidase_central_sf"/>
</dbReference>
<dbReference type="AlphaFoldDB" id="A0A6J6RJL8"/>
<gene>
    <name evidence="2" type="ORF">UFOPK2683_00809</name>
</gene>
<dbReference type="EMBL" id="CAEZYK010000038">
    <property type="protein sequence ID" value="CAB4723429.1"/>
    <property type="molecule type" value="Genomic_DNA"/>
</dbReference>
<dbReference type="SUPFAM" id="SSF75011">
    <property type="entry name" value="3-carboxy-cis,cis-mucoante lactonizing enzyme"/>
    <property type="match status" value="1"/>
</dbReference>
<protein>
    <submittedName>
        <fullName evidence="2">Unannotated protein</fullName>
    </submittedName>
</protein>